<keyword evidence="1" id="KW-0812">Transmembrane</keyword>
<proteinExistence type="predicted"/>
<evidence type="ECO:0000256" key="1">
    <source>
        <dbReference type="SAM" id="Phobius"/>
    </source>
</evidence>
<feature type="transmembrane region" description="Helical" evidence="1">
    <location>
        <begin position="35"/>
        <end position="55"/>
    </location>
</feature>
<reference evidence="2" key="2">
    <citation type="journal article" date="2023" name="Int. J. Mol. Sci.">
        <title>De Novo Assembly and Annotation of 11 Diverse Shrub Willow (Salix) Genomes Reveals Novel Gene Organization in Sex-Linked Regions.</title>
        <authorList>
            <person name="Hyden B."/>
            <person name="Feng K."/>
            <person name="Yates T.B."/>
            <person name="Jawdy S."/>
            <person name="Cereghino C."/>
            <person name="Smart L.B."/>
            <person name="Muchero W."/>
        </authorList>
    </citation>
    <scope>NUCLEOTIDE SEQUENCE</scope>
    <source>
        <tissue evidence="2">Shoot tip</tissue>
    </source>
</reference>
<sequence length="76" mass="8532">MMRSRPPFQMISLALRVSRLLVMLHLEKNSLAVDSLSAGLLFLSISGFIILRMALGSTLKEQQIQNILSRLMMLTS</sequence>
<protein>
    <submittedName>
        <fullName evidence="2">Uncharacterized protein</fullName>
    </submittedName>
</protein>
<name>A0ABQ9AWX5_9ROSI</name>
<comment type="caution">
    <text evidence="2">The sequence shown here is derived from an EMBL/GenBank/DDBJ whole genome shotgun (WGS) entry which is preliminary data.</text>
</comment>
<dbReference type="Proteomes" id="UP001141253">
    <property type="component" value="Chromosome 13"/>
</dbReference>
<evidence type="ECO:0000313" key="2">
    <source>
        <dbReference type="EMBL" id="KAJ6360339.1"/>
    </source>
</evidence>
<gene>
    <name evidence="2" type="ORF">OIU77_004362</name>
</gene>
<keyword evidence="1" id="KW-1133">Transmembrane helix</keyword>
<reference evidence="2" key="1">
    <citation type="submission" date="2022-10" db="EMBL/GenBank/DDBJ databases">
        <authorList>
            <person name="Hyden B.L."/>
            <person name="Feng K."/>
            <person name="Yates T."/>
            <person name="Jawdy S."/>
            <person name="Smart L.B."/>
            <person name="Muchero W."/>
        </authorList>
    </citation>
    <scope>NUCLEOTIDE SEQUENCE</scope>
    <source>
        <tissue evidence="2">Shoot tip</tissue>
    </source>
</reference>
<keyword evidence="1" id="KW-0472">Membrane</keyword>
<dbReference type="EMBL" id="JAPFFI010000015">
    <property type="protein sequence ID" value="KAJ6360339.1"/>
    <property type="molecule type" value="Genomic_DNA"/>
</dbReference>
<keyword evidence="3" id="KW-1185">Reference proteome</keyword>
<organism evidence="2 3">
    <name type="scientific">Salix suchowensis</name>
    <dbReference type="NCBI Taxonomy" id="1278906"/>
    <lineage>
        <taxon>Eukaryota</taxon>
        <taxon>Viridiplantae</taxon>
        <taxon>Streptophyta</taxon>
        <taxon>Embryophyta</taxon>
        <taxon>Tracheophyta</taxon>
        <taxon>Spermatophyta</taxon>
        <taxon>Magnoliopsida</taxon>
        <taxon>eudicotyledons</taxon>
        <taxon>Gunneridae</taxon>
        <taxon>Pentapetalae</taxon>
        <taxon>rosids</taxon>
        <taxon>fabids</taxon>
        <taxon>Malpighiales</taxon>
        <taxon>Salicaceae</taxon>
        <taxon>Saliceae</taxon>
        <taxon>Salix</taxon>
    </lineage>
</organism>
<evidence type="ECO:0000313" key="3">
    <source>
        <dbReference type="Proteomes" id="UP001141253"/>
    </source>
</evidence>
<accession>A0ABQ9AWX5</accession>